<protein>
    <submittedName>
        <fullName evidence="2">Uncharacterized protein</fullName>
    </submittedName>
</protein>
<gene>
    <name evidence="2" type="ORF">TPAB3V08_LOCUS12375</name>
</gene>
<keyword evidence="1" id="KW-0472">Membrane</keyword>
<evidence type="ECO:0000313" key="3">
    <source>
        <dbReference type="Proteomes" id="UP001153148"/>
    </source>
</evidence>
<keyword evidence="1" id="KW-1133">Transmembrane helix</keyword>
<keyword evidence="1" id="KW-0812">Transmembrane</keyword>
<name>A0ABN7PFI4_TIMPD</name>
<feature type="transmembrane region" description="Helical" evidence="1">
    <location>
        <begin position="6"/>
        <end position="27"/>
    </location>
</feature>
<comment type="caution">
    <text evidence="2">The sequence shown here is derived from an EMBL/GenBank/DDBJ whole genome shotgun (WGS) entry which is preliminary data.</text>
</comment>
<evidence type="ECO:0000313" key="2">
    <source>
        <dbReference type="EMBL" id="CAG2065431.1"/>
    </source>
</evidence>
<organism evidence="2 3">
    <name type="scientific">Timema podura</name>
    <name type="common">Walking stick</name>
    <dbReference type="NCBI Taxonomy" id="61482"/>
    <lineage>
        <taxon>Eukaryota</taxon>
        <taxon>Metazoa</taxon>
        <taxon>Ecdysozoa</taxon>
        <taxon>Arthropoda</taxon>
        <taxon>Hexapoda</taxon>
        <taxon>Insecta</taxon>
        <taxon>Pterygota</taxon>
        <taxon>Neoptera</taxon>
        <taxon>Polyneoptera</taxon>
        <taxon>Phasmatodea</taxon>
        <taxon>Timematodea</taxon>
        <taxon>Timematoidea</taxon>
        <taxon>Timematidae</taxon>
        <taxon>Timema</taxon>
    </lineage>
</organism>
<reference evidence="2" key="1">
    <citation type="submission" date="2021-03" db="EMBL/GenBank/DDBJ databases">
        <authorList>
            <person name="Tran Van P."/>
        </authorList>
    </citation>
    <scope>NUCLEOTIDE SEQUENCE</scope>
</reference>
<dbReference type="Proteomes" id="UP001153148">
    <property type="component" value="Unassembled WGS sequence"/>
</dbReference>
<accession>A0ABN7PFI4</accession>
<dbReference type="EMBL" id="CAJPIN010043003">
    <property type="protein sequence ID" value="CAG2065431.1"/>
    <property type="molecule type" value="Genomic_DNA"/>
</dbReference>
<sequence>MIIALYTGIALVTIHLISCVLLLYGAAMQIRQFLLPWMSVVLIGLAFGLTALLLAMFFGRGSTSALLVLSVVMQIREYMPPFDTLFGV</sequence>
<feature type="transmembrane region" description="Helical" evidence="1">
    <location>
        <begin position="34"/>
        <end position="58"/>
    </location>
</feature>
<evidence type="ECO:0000256" key="1">
    <source>
        <dbReference type="SAM" id="Phobius"/>
    </source>
</evidence>
<proteinExistence type="predicted"/>
<keyword evidence="3" id="KW-1185">Reference proteome</keyword>